<accession>A0A8B3FDK5</accession>
<comment type="caution">
    <text evidence="1">The sequence shown here is derived from an EMBL/GenBank/DDBJ whole genome shotgun (WGS) entry which is preliminary data.</text>
</comment>
<evidence type="ECO:0000313" key="1">
    <source>
        <dbReference type="EMBL" id="RKO78225.1"/>
    </source>
</evidence>
<evidence type="ECO:0000313" key="2">
    <source>
        <dbReference type="Proteomes" id="UP000269665"/>
    </source>
</evidence>
<dbReference type="OrthoDB" id="5181253at2"/>
<dbReference type="Proteomes" id="UP000269665">
    <property type="component" value="Unassembled WGS sequence"/>
</dbReference>
<dbReference type="GeneID" id="45851749"/>
<dbReference type="AlphaFoldDB" id="A0A8B3FDK5"/>
<reference evidence="1 2" key="1">
    <citation type="journal article" date="2018" name="BMC Genomics">
        <title>High genomic variability in the plant pathogenic bacterium Pectobacterium parmentieri deciphered from de novo assembled complete genomes.</title>
        <authorList>
            <person name="Zoledowska S."/>
            <person name="Motyka-Pomagruk A."/>
            <person name="Sledz W."/>
            <person name="Mengoni A."/>
            <person name="Lojkowska E."/>
        </authorList>
    </citation>
    <scope>NUCLEOTIDE SEQUENCE [LARGE SCALE GENOMIC DNA]</scope>
    <source>
        <strain evidence="1 2">IFB5626</strain>
    </source>
</reference>
<dbReference type="KEGG" id="ppar:A8F97_20055"/>
<name>A0A8B3FDK5_PECPM</name>
<dbReference type="RefSeq" id="WP_069704200.1">
    <property type="nucleotide sequence ID" value="NZ_CP015749.1"/>
</dbReference>
<sequence length="107" mass="12397">MIEYFNDSCIDEDKIICALGRHSYGDEDFSIFKCPSCNKIYLIDYEVDTIFPDSSNLLIMSNGTNFRCVCCNYDFQGKIIIGDKADKCFKASIDEVKESGWKWIFRK</sequence>
<organism evidence="1 2">
    <name type="scientific">Pectobacterium parmentieri</name>
    <dbReference type="NCBI Taxonomy" id="1905730"/>
    <lineage>
        <taxon>Bacteria</taxon>
        <taxon>Pseudomonadati</taxon>
        <taxon>Pseudomonadota</taxon>
        <taxon>Gammaproteobacteria</taxon>
        <taxon>Enterobacterales</taxon>
        <taxon>Pectobacteriaceae</taxon>
        <taxon>Pectobacterium</taxon>
    </lineage>
</organism>
<proteinExistence type="predicted"/>
<gene>
    <name evidence="1" type="ORF">C5E00_16225</name>
</gene>
<protein>
    <submittedName>
        <fullName evidence="1">Uncharacterized protein</fullName>
    </submittedName>
</protein>
<dbReference type="EMBL" id="PSZG01000001">
    <property type="protein sequence ID" value="RKO78225.1"/>
    <property type="molecule type" value="Genomic_DNA"/>
</dbReference>